<keyword evidence="3" id="KW-1185">Reference proteome</keyword>
<dbReference type="RefSeq" id="WP_269421861.1">
    <property type="nucleotide sequence ID" value="NZ_JAPWGY010000001.1"/>
</dbReference>
<feature type="region of interest" description="Disordered" evidence="1">
    <location>
        <begin position="17"/>
        <end position="61"/>
    </location>
</feature>
<evidence type="ECO:0000313" key="3">
    <source>
        <dbReference type="Proteomes" id="UP001069802"/>
    </source>
</evidence>
<reference evidence="2" key="1">
    <citation type="submission" date="2022-12" db="EMBL/GenBank/DDBJ databases">
        <title>Bacterial isolates from different developmental stages of Nematostella vectensis.</title>
        <authorList>
            <person name="Fraune S."/>
        </authorList>
    </citation>
    <scope>NUCLEOTIDE SEQUENCE</scope>
    <source>
        <strain evidence="2">G21630-S1</strain>
    </source>
</reference>
<sequence>MMKKQLVPCRKVLALSGQGAARKQTRGLGLVLRLGPRPRPGQNPDNPNQPTPEGPPDPWLV</sequence>
<organism evidence="2 3">
    <name type="scientific">Kiloniella laminariae</name>
    <dbReference type="NCBI Taxonomy" id="454162"/>
    <lineage>
        <taxon>Bacteria</taxon>
        <taxon>Pseudomonadati</taxon>
        <taxon>Pseudomonadota</taxon>
        <taxon>Alphaproteobacteria</taxon>
        <taxon>Rhodospirillales</taxon>
        <taxon>Kiloniellaceae</taxon>
        <taxon>Kiloniella</taxon>
    </lineage>
</organism>
<evidence type="ECO:0000256" key="1">
    <source>
        <dbReference type="SAM" id="MobiDB-lite"/>
    </source>
</evidence>
<proteinExistence type="predicted"/>
<dbReference type="Proteomes" id="UP001069802">
    <property type="component" value="Unassembled WGS sequence"/>
</dbReference>
<protein>
    <submittedName>
        <fullName evidence="2">Uncharacterized protein</fullName>
    </submittedName>
</protein>
<gene>
    <name evidence="2" type="ORF">O4H49_02650</name>
</gene>
<evidence type="ECO:0000313" key="2">
    <source>
        <dbReference type="EMBL" id="MCZ4279661.1"/>
    </source>
</evidence>
<comment type="caution">
    <text evidence="2">The sequence shown here is derived from an EMBL/GenBank/DDBJ whole genome shotgun (WGS) entry which is preliminary data.</text>
</comment>
<feature type="compositionally biased region" description="Pro residues" evidence="1">
    <location>
        <begin position="37"/>
        <end position="61"/>
    </location>
</feature>
<dbReference type="EMBL" id="JAPWGY010000001">
    <property type="protein sequence ID" value="MCZ4279661.1"/>
    <property type="molecule type" value="Genomic_DNA"/>
</dbReference>
<feature type="compositionally biased region" description="Low complexity" evidence="1">
    <location>
        <begin position="26"/>
        <end position="35"/>
    </location>
</feature>
<name>A0ABT4LH36_9PROT</name>
<accession>A0ABT4LH36</accession>